<dbReference type="EMBL" id="KZ819789">
    <property type="protein sequence ID" value="PWN52240.1"/>
    <property type="molecule type" value="Genomic_DNA"/>
</dbReference>
<gene>
    <name evidence="1" type="ORF">IE53DRAFT_360964</name>
</gene>
<dbReference type="Proteomes" id="UP000245626">
    <property type="component" value="Unassembled WGS sequence"/>
</dbReference>
<sequence>MVKPIKTEEEQTVVVEQEGSPLDPMDDHGLPSIPESDFPPFGFVARCFKRRSALLERFKRLQLAMSTAHLRAPYHSASVEQLERMAYDDERKDVLDRIEELKALKAELEEKEKQYYRPGELSDQVSLSFQITDEIEREREREKEKERQKRQALAAQARAEAKAAAAAAKGLDTGVSGEKTKPSPSKAQAPKSPSPQKGQTVAATTPLTGVLLDPFTEMTQGRLQQPGQVDAALVAPSVRGTPPYPPSTPIVGHRGPGRPRIHHPPPTTPYTSIAGETSSGPKKKSSLDASKKSRPPPRPLPAQTPPTTSSSPYGPQMVGGGNSASSYPRPPTVNGGPMQQPRPDFGVRPQMAQQPRPPFAMPSPAYPQHQPPPPQQRPPPAHMSSSPHPSSQPTYHAQPPPPHHQQQQYHQSHQAPPPSSGGPPPPHMPQPRPNPAPPQASVIPKSPIPLLIPLAALPRLTALGIQPVPAPHLVPILSETGQPMSLGGPPRPANPNQQEAAVLMGITQATARAANGKLQAQQILHISVVLSKLTSAQLSGLAALMQGLQLEVEQARAAAGSNQPGGGRGPSNPPSRPATGSQPPA</sequence>
<evidence type="ECO:0000313" key="2">
    <source>
        <dbReference type="Proteomes" id="UP000245626"/>
    </source>
</evidence>
<proteinExistence type="predicted"/>
<organism evidence="1 2">
    <name type="scientific">Violaceomyces palustris</name>
    <dbReference type="NCBI Taxonomy" id="1673888"/>
    <lineage>
        <taxon>Eukaryota</taxon>
        <taxon>Fungi</taxon>
        <taxon>Dikarya</taxon>
        <taxon>Basidiomycota</taxon>
        <taxon>Ustilaginomycotina</taxon>
        <taxon>Ustilaginomycetes</taxon>
        <taxon>Violaceomycetales</taxon>
        <taxon>Violaceomycetaceae</taxon>
        <taxon>Violaceomyces</taxon>
    </lineage>
</organism>
<keyword evidence="2" id="KW-1185">Reference proteome</keyword>
<reference evidence="1 2" key="1">
    <citation type="journal article" date="2018" name="Mol. Biol. Evol.">
        <title>Broad Genomic Sampling Reveals a Smut Pathogenic Ancestry of the Fungal Clade Ustilaginomycotina.</title>
        <authorList>
            <person name="Kijpornyongpan T."/>
            <person name="Mondo S.J."/>
            <person name="Barry K."/>
            <person name="Sandor L."/>
            <person name="Lee J."/>
            <person name="Lipzen A."/>
            <person name="Pangilinan J."/>
            <person name="LaButti K."/>
            <person name="Hainaut M."/>
            <person name="Henrissat B."/>
            <person name="Grigoriev I.V."/>
            <person name="Spatafora J.W."/>
            <person name="Aime M.C."/>
        </authorList>
    </citation>
    <scope>NUCLEOTIDE SEQUENCE [LARGE SCALE GENOMIC DNA]</scope>
    <source>
        <strain evidence="1 2">SA 807</strain>
    </source>
</reference>
<protein>
    <submittedName>
        <fullName evidence="1">Uncharacterized protein</fullName>
    </submittedName>
</protein>
<name>A0ACD0P2B9_9BASI</name>
<evidence type="ECO:0000313" key="1">
    <source>
        <dbReference type="EMBL" id="PWN52240.1"/>
    </source>
</evidence>
<accession>A0ACD0P2B9</accession>